<evidence type="ECO:0000259" key="2">
    <source>
        <dbReference type="Pfam" id="PF07780"/>
    </source>
</evidence>
<dbReference type="Proteomes" id="UP000887116">
    <property type="component" value="Unassembled WGS sequence"/>
</dbReference>
<feature type="compositionally biased region" description="Basic residues" evidence="1">
    <location>
        <begin position="310"/>
        <end position="320"/>
    </location>
</feature>
<feature type="region of interest" description="Disordered" evidence="1">
    <location>
        <begin position="310"/>
        <end position="359"/>
    </location>
</feature>
<accession>A0A8X6KIH1</accession>
<evidence type="ECO:0000313" key="3">
    <source>
        <dbReference type="EMBL" id="GFQ74929.1"/>
    </source>
</evidence>
<dbReference type="GO" id="GO:0032259">
    <property type="term" value="P:methylation"/>
    <property type="evidence" value="ECO:0007669"/>
    <property type="project" value="UniProtKB-KW"/>
</dbReference>
<comment type="caution">
    <text evidence="3">The sequence shown here is derived from an EMBL/GenBank/DDBJ whole genome shotgun (WGS) entry which is preliminary data.</text>
</comment>
<feature type="region of interest" description="Disordered" evidence="1">
    <location>
        <begin position="68"/>
        <end position="164"/>
    </location>
</feature>
<dbReference type="GO" id="GO:0005634">
    <property type="term" value="C:nucleus"/>
    <property type="evidence" value="ECO:0007669"/>
    <property type="project" value="InterPro"/>
</dbReference>
<keyword evidence="3" id="KW-0808">Transferase</keyword>
<feature type="domain" description="Ribosomal RNA methyltransferase SPB1-like C-terminal" evidence="2">
    <location>
        <begin position="137"/>
        <end position="336"/>
    </location>
</feature>
<protein>
    <submittedName>
        <fullName evidence="3">Pre-rRNA 2'-O-ribose RNA methyltransferase FTSJ3</fullName>
    </submittedName>
</protein>
<dbReference type="GO" id="GO:0008168">
    <property type="term" value="F:methyltransferase activity"/>
    <property type="evidence" value="ECO:0007669"/>
    <property type="project" value="UniProtKB-KW"/>
</dbReference>
<dbReference type="Pfam" id="PF07780">
    <property type="entry name" value="Spb1_C"/>
    <property type="match status" value="1"/>
</dbReference>
<organism evidence="3 4">
    <name type="scientific">Trichonephila clavata</name>
    <name type="common">Joro spider</name>
    <name type="synonym">Nephila clavata</name>
    <dbReference type="NCBI Taxonomy" id="2740835"/>
    <lineage>
        <taxon>Eukaryota</taxon>
        <taxon>Metazoa</taxon>
        <taxon>Ecdysozoa</taxon>
        <taxon>Arthropoda</taxon>
        <taxon>Chelicerata</taxon>
        <taxon>Arachnida</taxon>
        <taxon>Araneae</taxon>
        <taxon>Araneomorphae</taxon>
        <taxon>Entelegynae</taxon>
        <taxon>Araneoidea</taxon>
        <taxon>Nephilidae</taxon>
        <taxon>Trichonephila</taxon>
    </lineage>
</organism>
<evidence type="ECO:0000313" key="4">
    <source>
        <dbReference type="Proteomes" id="UP000887116"/>
    </source>
</evidence>
<dbReference type="GO" id="GO:0006364">
    <property type="term" value="P:rRNA processing"/>
    <property type="evidence" value="ECO:0007669"/>
    <property type="project" value="InterPro"/>
</dbReference>
<name>A0A8X6KIH1_TRICU</name>
<keyword evidence="3" id="KW-0489">Methyltransferase</keyword>
<proteinExistence type="predicted"/>
<feature type="non-terminal residue" evidence="3">
    <location>
        <position position="1"/>
    </location>
</feature>
<sequence length="359" mass="41446">ESEKEDVSEVTETILEGKKNPLVVDLVKRPDRIKDTVDQWFDNQDFAEENEDSDLEIDLLAEEFENKQKAVKAKNADELMDEETQEGVSNDLLKSENEEEGVSNDLSESENEKGVPNGLSKSENKKGVSNDLSKSEKEKEGVPNGLSKREKKKAEKEKKRKRVKLDAEGLALGSLLVQSKKMKRDIIENAYNRYASNDEKLPAWFVDDERKHYRKILPVTAEMAAEYKQRMREINARPVKKVVEAKARKKRRANRQMEKAKKRAEKVTEHPDMSVQEKAHQLKEIYKKALPKQDHNVKYIVAKKGLGRRVRRPAGIKGRFKVVDPRMKKDNRKAKVSVKSRKGKPSKQNTRKMKRQKKT</sequence>
<feature type="region of interest" description="Disordered" evidence="1">
    <location>
        <begin position="244"/>
        <end position="276"/>
    </location>
</feature>
<evidence type="ECO:0000256" key="1">
    <source>
        <dbReference type="SAM" id="MobiDB-lite"/>
    </source>
</evidence>
<dbReference type="EMBL" id="BMAO01021495">
    <property type="protein sequence ID" value="GFQ74929.1"/>
    <property type="molecule type" value="Genomic_DNA"/>
</dbReference>
<dbReference type="InterPro" id="IPR012920">
    <property type="entry name" value="rRNA_MeTfrase_SPB1-like_C"/>
</dbReference>
<feature type="compositionally biased region" description="Basic and acidic residues" evidence="1">
    <location>
        <begin position="122"/>
        <end position="141"/>
    </location>
</feature>
<feature type="compositionally biased region" description="Basic residues" evidence="1">
    <location>
        <begin position="329"/>
        <end position="359"/>
    </location>
</feature>
<dbReference type="OrthoDB" id="1287559at2759"/>
<keyword evidence="4" id="KW-1185">Reference proteome</keyword>
<gene>
    <name evidence="3" type="primary">FTSJ3</name>
    <name evidence="3" type="ORF">TNCT_410502</name>
</gene>
<feature type="compositionally biased region" description="Basic and acidic residues" evidence="1">
    <location>
        <begin position="255"/>
        <end position="276"/>
    </location>
</feature>
<reference evidence="3" key="1">
    <citation type="submission" date="2020-07" db="EMBL/GenBank/DDBJ databases">
        <title>Multicomponent nature underlies the extraordinary mechanical properties of spider dragline silk.</title>
        <authorList>
            <person name="Kono N."/>
            <person name="Nakamura H."/>
            <person name="Mori M."/>
            <person name="Yoshida Y."/>
            <person name="Ohtoshi R."/>
            <person name="Malay A.D."/>
            <person name="Moran D.A.P."/>
            <person name="Tomita M."/>
            <person name="Numata K."/>
            <person name="Arakawa K."/>
        </authorList>
    </citation>
    <scope>NUCLEOTIDE SEQUENCE</scope>
</reference>
<dbReference type="AlphaFoldDB" id="A0A8X6KIH1"/>